<evidence type="ECO:0000313" key="3">
    <source>
        <dbReference type="Proteomes" id="UP000299102"/>
    </source>
</evidence>
<reference evidence="2 3" key="1">
    <citation type="journal article" date="2019" name="Commun. Biol.">
        <title>The bagworm genome reveals a unique fibroin gene that provides high tensile strength.</title>
        <authorList>
            <person name="Kono N."/>
            <person name="Nakamura H."/>
            <person name="Ohtoshi R."/>
            <person name="Tomita M."/>
            <person name="Numata K."/>
            <person name="Arakawa K."/>
        </authorList>
    </citation>
    <scope>NUCLEOTIDE SEQUENCE [LARGE SCALE GENOMIC DNA]</scope>
</reference>
<name>A0A4C1TQY5_EUMVA</name>
<organism evidence="2 3">
    <name type="scientific">Eumeta variegata</name>
    <name type="common">Bagworm moth</name>
    <name type="synonym">Eumeta japonica</name>
    <dbReference type="NCBI Taxonomy" id="151549"/>
    <lineage>
        <taxon>Eukaryota</taxon>
        <taxon>Metazoa</taxon>
        <taxon>Ecdysozoa</taxon>
        <taxon>Arthropoda</taxon>
        <taxon>Hexapoda</taxon>
        <taxon>Insecta</taxon>
        <taxon>Pterygota</taxon>
        <taxon>Neoptera</taxon>
        <taxon>Endopterygota</taxon>
        <taxon>Lepidoptera</taxon>
        <taxon>Glossata</taxon>
        <taxon>Ditrysia</taxon>
        <taxon>Tineoidea</taxon>
        <taxon>Psychidae</taxon>
        <taxon>Oiketicinae</taxon>
        <taxon>Eumeta</taxon>
    </lineage>
</organism>
<gene>
    <name evidence="2" type="ORF">EVAR_9982_1</name>
</gene>
<evidence type="ECO:0000313" key="2">
    <source>
        <dbReference type="EMBL" id="GBP16400.1"/>
    </source>
</evidence>
<dbReference type="EMBL" id="BGZK01000079">
    <property type="protein sequence ID" value="GBP16400.1"/>
    <property type="molecule type" value="Genomic_DNA"/>
</dbReference>
<protein>
    <submittedName>
        <fullName evidence="2">Uncharacterized protein</fullName>
    </submittedName>
</protein>
<comment type="caution">
    <text evidence="2">The sequence shown here is derived from an EMBL/GenBank/DDBJ whole genome shotgun (WGS) entry which is preliminary data.</text>
</comment>
<accession>A0A4C1TQY5</accession>
<proteinExistence type="predicted"/>
<keyword evidence="3" id="KW-1185">Reference proteome</keyword>
<feature type="region of interest" description="Disordered" evidence="1">
    <location>
        <begin position="171"/>
        <end position="190"/>
    </location>
</feature>
<dbReference type="AlphaFoldDB" id="A0A4C1TQY5"/>
<evidence type="ECO:0000256" key="1">
    <source>
        <dbReference type="SAM" id="MobiDB-lite"/>
    </source>
</evidence>
<sequence>MGYLMEEGNVSPELLLTRRNAVAKAVTLLSIFCESIESHPIGSIFVELPIAILPPDEVDEVTDIEEGPDDDMGVIPVSDVAGQVEFSCTIDQTIYKRRSSTKYKMRVCASCLYVASSISNPELNSGLFENVPNPRPRRQRRTGEERVGACRLKFGSKAYLIGFELPAARASSPRERSRAPALGASNIAKA</sequence>
<dbReference type="Proteomes" id="UP000299102">
    <property type="component" value="Unassembled WGS sequence"/>
</dbReference>